<sequence length="380" mass="40676">MKQLVAVLCVLGMLSACGGGKAVREEPAKLQEFSAQRRVQEIWTADSGASAAKLAVTLSPALDGDVIYTSDPKGKVRAFAANSGRRLWQVRVKQLVTGATAAGDGLVVVATKKGEVIALDRADGHRLWTSGISSQALAPAAIGAGVVVVQSVDGKLTGLSAKDGKRLWRYERTEPPLSLYGTARPVIVADAVLTGFASGKVAAIHVQTGKLLWELPVAQPQGRNEVERLVDVDVSPVVVRNVLYAASYQGKIIALDAQTGRILWSRDVSTYSGMDADANNIYLTDDRGNVMAFDQRTGASVWKQEQLRARQLNAPRCVDGLVAVGDFEGYVHWLSSDDGHFVARYRVGSKAVRSQVLAGHDMLYVSNQAGNLAALRLEKN</sequence>
<dbReference type="PANTHER" id="PTHR34512:SF30">
    <property type="entry name" value="OUTER MEMBRANE PROTEIN ASSEMBLY FACTOR BAMB"/>
    <property type="match status" value="1"/>
</dbReference>
<evidence type="ECO:0000259" key="6">
    <source>
        <dbReference type="Pfam" id="PF13360"/>
    </source>
</evidence>
<evidence type="ECO:0000256" key="5">
    <source>
        <dbReference type="SAM" id="SignalP"/>
    </source>
</evidence>
<dbReference type="GO" id="GO:0051205">
    <property type="term" value="P:protein insertion into membrane"/>
    <property type="evidence" value="ECO:0007669"/>
    <property type="project" value="UniProtKB-UniRule"/>
</dbReference>
<dbReference type="RefSeq" id="WP_096360770.1">
    <property type="nucleotide sequence ID" value="NZ_AP014879.1"/>
</dbReference>
<dbReference type="EMBL" id="AP014879">
    <property type="protein sequence ID" value="BAV33975.1"/>
    <property type="molecule type" value="Genomic_DNA"/>
</dbReference>
<evidence type="ECO:0000313" key="7">
    <source>
        <dbReference type="EMBL" id="BAV33975.1"/>
    </source>
</evidence>
<dbReference type="OrthoDB" id="5173551at2"/>
<dbReference type="InterPro" id="IPR018391">
    <property type="entry name" value="PQQ_b-propeller_rpt"/>
</dbReference>
<reference evidence="7 8" key="1">
    <citation type="submission" date="2015-05" db="EMBL/GenBank/DDBJ databases">
        <title>Complete genome sequence of a sulfur-oxidizing gammaproteobacterium strain HA5.</title>
        <authorList>
            <person name="Miura A."/>
            <person name="Kojima H."/>
            <person name="Fukui M."/>
        </authorList>
    </citation>
    <scope>NUCLEOTIDE SEQUENCE [LARGE SCALE GENOMIC DNA]</scope>
    <source>
        <strain evidence="7 8">HA5</strain>
    </source>
</reference>
<dbReference type="Proteomes" id="UP000243180">
    <property type="component" value="Chromosome"/>
</dbReference>
<name>A0A1B4XGP3_9GAMM</name>
<dbReference type="SMART" id="SM00564">
    <property type="entry name" value="PQQ"/>
    <property type="match status" value="7"/>
</dbReference>
<evidence type="ECO:0000256" key="1">
    <source>
        <dbReference type="ARBA" id="ARBA00022729"/>
    </source>
</evidence>
<keyword evidence="8" id="KW-1185">Reference proteome</keyword>
<dbReference type="GO" id="GO:0009279">
    <property type="term" value="C:cell outer membrane"/>
    <property type="evidence" value="ECO:0007669"/>
    <property type="project" value="UniProtKB-SubCell"/>
</dbReference>
<comment type="function">
    <text evidence="4">Part of the outer membrane protein assembly complex, which is involved in assembly and insertion of beta-barrel proteins into the outer membrane.</text>
</comment>
<dbReference type="InterPro" id="IPR015943">
    <property type="entry name" value="WD40/YVTN_repeat-like_dom_sf"/>
</dbReference>
<keyword evidence="2 4" id="KW-0472">Membrane</keyword>
<accession>A0A1B4XGP3</accession>
<comment type="similarity">
    <text evidence="4">Belongs to the BamB family.</text>
</comment>
<feature type="domain" description="Pyrrolo-quinoline quinone repeat" evidence="6">
    <location>
        <begin position="73"/>
        <end position="304"/>
    </location>
</feature>
<dbReference type="InterPro" id="IPR017687">
    <property type="entry name" value="BamB"/>
</dbReference>
<dbReference type="HAMAP" id="MF_00923">
    <property type="entry name" value="OM_assembly_BamB"/>
    <property type="match status" value="1"/>
</dbReference>
<dbReference type="KEGG" id="slim:SCL_1672"/>
<gene>
    <name evidence="4" type="primary">bamB</name>
    <name evidence="7" type="ORF">SCL_1672</name>
</gene>
<dbReference type="InterPro" id="IPR011047">
    <property type="entry name" value="Quinoprotein_ADH-like_sf"/>
</dbReference>
<dbReference type="PROSITE" id="PS51257">
    <property type="entry name" value="PROKAR_LIPOPROTEIN"/>
    <property type="match status" value="1"/>
</dbReference>
<dbReference type="GO" id="GO:0043165">
    <property type="term" value="P:Gram-negative-bacterium-type cell outer membrane assembly"/>
    <property type="evidence" value="ECO:0007669"/>
    <property type="project" value="UniProtKB-UniRule"/>
</dbReference>
<dbReference type="NCBIfam" id="TIGR03300">
    <property type="entry name" value="assembly_YfgL"/>
    <property type="match status" value="1"/>
</dbReference>
<keyword evidence="4" id="KW-0449">Lipoprotein</keyword>
<dbReference type="PANTHER" id="PTHR34512">
    <property type="entry name" value="CELL SURFACE PROTEIN"/>
    <property type="match status" value="1"/>
</dbReference>
<keyword evidence="3 4" id="KW-0998">Cell outer membrane</keyword>
<comment type="subcellular location">
    <subcellularLocation>
        <location evidence="4">Cell outer membrane</location>
        <topology evidence="4">Lipid-anchor</topology>
    </subcellularLocation>
</comment>
<keyword evidence="1 4" id="KW-0732">Signal</keyword>
<comment type="subunit">
    <text evidence="4">Part of the Bam complex.</text>
</comment>
<dbReference type="Pfam" id="PF13360">
    <property type="entry name" value="PQQ_2"/>
    <property type="match status" value="1"/>
</dbReference>
<dbReference type="FunCoup" id="A0A1B4XGP3">
    <property type="interactions" value="78"/>
</dbReference>
<proteinExistence type="inferred from homology"/>
<dbReference type="Gene3D" id="2.130.10.10">
    <property type="entry name" value="YVTN repeat-like/Quinoprotein amine dehydrogenase"/>
    <property type="match status" value="1"/>
</dbReference>
<evidence type="ECO:0000256" key="3">
    <source>
        <dbReference type="ARBA" id="ARBA00023237"/>
    </source>
</evidence>
<organism evidence="7 8">
    <name type="scientific">Sulfuricaulis limicola</name>
    <dbReference type="NCBI Taxonomy" id="1620215"/>
    <lineage>
        <taxon>Bacteria</taxon>
        <taxon>Pseudomonadati</taxon>
        <taxon>Pseudomonadota</taxon>
        <taxon>Gammaproteobacteria</taxon>
        <taxon>Acidiferrobacterales</taxon>
        <taxon>Acidiferrobacteraceae</taxon>
        <taxon>Sulfuricaulis</taxon>
    </lineage>
</organism>
<protein>
    <recommendedName>
        <fullName evidence="4">Outer membrane protein assembly factor BamB</fullName>
    </recommendedName>
</protein>
<evidence type="ECO:0000313" key="8">
    <source>
        <dbReference type="Proteomes" id="UP000243180"/>
    </source>
</evidence>
<feature type="signal peptide" evidence="5">
    <location>
        <begin position="1"/>
        <end position="18"/>
    </location>
</feature>
<dbReference type="AlphaFoldDB" id="A0A1B4XGP3"/>
<evidence type="ECO:0000256" key="4">
    <source>
        <dbReference type="HAMAP-Rule" id="MF_00923"/>
    </source>
</evidence>
<feature type="chain" id="PRO_5009003947" description="Outer membrane protein assembly factor BamB" evidence="5">
    <location>
        <begin position="19"/>
        <end position="380"/>
    </location>
</feature>
<dbReference type="SUPFAM" id="SSF50998">
    <property type="entry name" value="Quinoprotein alcohol dehydrogenase-like"/>
    <property type="match status" value="1"/>
</dbReference>
<dbReference type="InterPro" id="IPR002372">
    <property type="entry name" value="PQQ_rpt_dom"/>
</dbReference>
<dbReference type="InParanoid" id="A0A1B4XGP3"/>
<keyword evidence="4" id="KW-0564">Palmitate</keyword>
<evidence type="ECO:0000256" key="2">
    <source>
        <dbReference type="ARBA" id="ARBA00023136"/>
    </source>
</evidence>